<feature type="compositionally biased region" description="Basic and acidic residues" evidence="1">
    <location>
        <begin position="164"/>
        <end position="174"/>
    </location>
</feature>
<organism evidence="2">
    <name type="scientific">Nicotiana tabacum</name>
    <name type="common">Common tobacco</name>
    <dbReference type="NCBI Taxonomy" id="4097"/>
    <lineage>
        <taxon>Eukaryota</taxon>
        <taxon>Viridiplantae</taxon>
        <taxon>Streptophyta</taxon>
        <taxon>Embryophyta</taxon>
        <taxon>Tracheophyta</taxon>
        <taxon>Spermatophyta</taxon>
        <taxon>Magnoliopsida</taxon>
        <taxon>eudicotyledons</taxon>
        <taxon>Gunneridae</taxon>
        <taxon>Pentapetalae</taxon>
        <taxon>asterids</taxon>
        <taxon>lamiids</taxon>
        <taxon>Solanales</taxon>
        <taxon>Solanaceae</taxon>
        <taxon>Nicotianoideae</taxon>
        <taxon>Nicotianeae</taxon>
        <taxon>Nicotiana</taxon>
    </lineage>
</organism>
<evidence type="ECO:0000256" key="1">
    <source>
        <dbReference type="SAM" id="MobiDB-lite"/>
    </source>
</evidence>
<feature type="region of interest" description="Disordered" evidence="1">
    <location>
        <begin position="164"/>
        <end position="186"/>
    </location>
</feature>
<dbReference type="KEGG" id="nta:107769905"/>
<name>A0A1S3XY60_TOBAC</name>
<feature type="non-terminal residue" evidence="2">
    <location>
        <position position="217"/>
    </location>
</feature>
<dbReference type="AlphaFoldDB" id="A0A1S3XY60"/>
<dbReference type="OrthoDB" id="1301501at2759"/>
<sequence>MAEMYQAWSTGQLPPSYPNNPAPSMIQTQDNITTELSPSFPIYQHYRGTTSQTPQSPPPKPVPYLPPPMTPVFVAPPPATFHKSPSEPTFQAQDNQYYPPEPTFKASEINSTAPRLRQLDMLRPIQSKLPNPPPKNLDYTISCEYCSGAPGHDTEKYKQLMEEKPVSKQNKNGDEPSMIGDEASLSKVAAKQERPKVIIPGVANKPIIFVEGARTDR</sequence>
<evidence type="ECO:0000313" key="2">
    <source>
        <dbReference type="RefSeq" id="XP_016444652.1"/>
    </source>
</evidence>
<dbReference type="PaxDb" id="4097-A0A1S3XY60"/>
<protein>
    <submittedName>
        <fullName evidence="2">Leucine-rich repeat extensin-like protein 5</fullName>
    </submittedName>
</protein>
<dbReference type="RefSeq" id="XP_016444652.1">
    <property type="nucleotide sequence ID" value="XM_016589166.1"/>
</dbReference>
<reference evidence="2" key="1">
    <citation type="submission" date="2025-08" db="UniProtKB">
        <authorList>
            <consortium name="RefSeq"/>
        </authorList>
    </citation>
    <scope>IDENTIFICATION</scope>
</reference>
<gene>
    <name evidence="2" type="primary">LOC107769905</name>
</gene>
<feature type="region of interest" description="Disordered" evidence="1">
    <location>
        <begin position="1"/>
        <end position="25"/>
    </location>
</feature>
<proteinExistence type="predicted"/>
<accession>A0A1S3XY60</accession>